<accession>A0A088S1A5</accession>
<sequence>MMNNVTRFMGLCVLRAAYVFFLLLFTLFATGAYNWALKVYRTEPQNINPVMYSLFTQINVSAYAPTMREKYYRLWRTYDWMADSYAAPRVDGVYTRVPIVYVHGNGGSYYCARSLARFVYEANARLRQQAMRDYRRHVKRQLFQEYRANESLEEPEEGMRIPAWLQHRVEEKLVREEVPLLGVEVFSVDFLEESSTQSVPITVKEARFLNHSVHLVVEGFLRTYTDVLAAPPVTVFDSETLGKNDTRHTSPTAKVPAAAKKLLKEVEKEYSRSVCSHASLLVSGKECQQAKHLMKRFSTLERVRAEVQRVQQQGIWIWAESLGGVTTLLAAILAPHLYAGVIMVGTPIRYPPLFFDHASVWLYEIIDAVVLQRYPAPEDVKRVSHSSITWKDMVADAKHPNDLLFDLRAVPPAELHLRLRNLTLLNINGGTLDDVVPSISGYLQRSTPRPPGTLVNRSLLMQEGGYRRDISTETLRGCATAMDHRGLVYALQFLQHSADSLVQAALLPNANAYFGHEKKLPSLRRDRLFPTVVETLDTHRFDEQRLEHIFMSSVRDSITGKYVKEAKFRALSEQLKQLCVDSDVPIDYNDLPAYDEADSSSGYYNGTELLNVLMGLTTLAPEQVFVPNIQLFYDQERETPILGSEVHERAATLLHLPTTQKSTKSIPGRTLQTAVSFSIYRQMKKRRHRTWLWPRFCMLVASDQGLGTTRAYLQYDKIDLSAFADHASSHSLPRLLRGFGGGVQVHTQPGYALVRGVDSALLEPQLQVRTDDTAEVFPLVMCGSLHSFYLALRGHGSLPADEPEHQLQYFYGPFHKNLHNFTYRWKPFSTYPPLLDETYLIYTLTDNRGARPEVQLPTYSMLQDASLGSPEYWVWLLVLWPQRWLAAFSMYTGIVRLAGASVVLFFTLFIVLGMMDEKICATQSLKMALWRRSPFRRIRVLPPLVGMMMMGLVLEVVTGLWASTALRVCLSTDPPPNVTEAEMTARMSIWEKFTLVALYGISPSYRACRFSWIVMQSVPVWSVLVEELATIYLGFGIASALLVLILGYLAAVGAITWPLRRLVLLPLLRSAPALLALLLGLGWAAPTVLLLKWPSFPLCFVDVVAASLLAVPVWMLPRWTRPGYDYRLVFLFFSLACIFPSHFNGLVLTIRNAVMLRNSPAAFADAERYTPSRPQLIVFGVVQANLACAYTSLFFILRNEETLQTAGRKKEKRAKTSALTPQSEVSDGYVLGDMGRRAPRLRSLVEVLNTTFIFASVWASVVAMRRPIEGATSLLSNMTLLGYLSTYLLREL</sequence>
<dbReference type="EMBL" id="CP009403">
    <property type="protein sequence ID" value="AIO02044.1"/>
    <property type="molecule type" value="Genomic_DNA"/>
</dbReference>
<proteinExistence type="predicted"/>
<feature type="transmembrane region" description="Helical" evidence="1">
    <location>
        <begin position="884"/>
        <end position="912"/>
    </location>
</feature>
<dbReference type="eggNOG" id="ENOG502RSRM">
    <property type="taxonomic scope" value="Eukaryota"/>
</dbReference>
<dbReference type="PANTHER" id="PTHR15495:SF7">
    <property type="entry name" value="GPI INOSITOL-DEACYLASE"/>
    <property type="match status" value="1"/>
</dbReference>
<dbReference type="InterPro" id="IPR039529">
    <property type="entry name" value="PGAP1/BST1"/>
</dbReference>
<feature type="transmembrane region" description="Helical" evidence="1">
    <location>
        <begin position="940"/>
        <end position="962"/>
    </location>
</feature>
<dbReference type="OrthoDB" id="348976at2759"/>
<dbReference type="GO" id="GO:0016020">
    <property type="term" value="C:membrane"/>
    <property type="evidence" value="ECO:0007669"/>
    <property type="project" value="GOC"/>
</dbReference>
<dbReference type="GO" id="GO:0050185">
    <property type="term" value="F:phosphatidylinositol deacylase activity"/>
    <property type="evidence" value="ECO:0007669"/>
    <property type="project" value="TreeGrafter"/>
</dbReference>
<feature type="transmembrane region" description="Helical" evidence="1">
    <location>
        <begin position="1270"/>
        <end position="1289"/>
    </location>
</feature>
<dbReference type="RefSeq" id="XP_010702844.1">
    <property type="nucleotide sequence ID" value="XM_010704542.1"/>
</dbReference>
<protein>
    <submittedName>
        <fullName evidence="2">Alpha/beta-hydrolase, putative</fullName>
    </submittedName>
</protein>
<dbReference type="PANTHER" id="PTHR15495">
    <property type="entry name" value="NEGATIVE REGULATOR OF VESICLE FORMATION-RELATED"/>
    <property type="match status" value="1"/>
</dbReference>
<feature type="transmembrane region" description="Helical" evidence="1">
    <location>
        <begin position="1029"/>
        <end position="1050"/>
    </location>
</feature>
<evidence type="ECO:0000313" key="3">
    <source>
        <dbReference type="Proteomes" id="UP000063063"/>
    </source>
</evidence>
<dbReference type="GO" id="GO:0006888">
    <property type="term" value="P:endoplasmic reticulum to Golgi vesicle-mediated transport"/>
    <property type="evidence" value="ECO:0007669"/>
    <property type="project" value="TreeGrafter"/>
</dbReference>
<dbReference type="KEGG" id="lpan:LPMP_344220"/>
<keyword evidence="1" id="KW-0812">Transmembrane</keyword>
<feature type="transmembrane region" description="Helical" evidence="1">
    <location>
        <begin position="1128"/>
        <end position="1150"/>
    </location>
</feature>
<feature type="transmembrane region" description="Helical" evidence="1">
    <location>
        <begin position="1062"/>
        <end position="1083"/>
    </location>
</feature>
<dbReference type="SUPFAM" id="SSF53474">
    <property type="entry name" value="alpha/beta-Hydrolases"/>
    <property type="match status" value="1"/>
</dbReference>
<name>A0A088S1A5_LEIPA</name>
<keyword evidence="1" id="KW-0472">Membrane</keyword>
<evidence type="ECO:0000256" key="1">
    <source>
        <dbReference type="SAM" id="Phobius"/>
    </source>
</evidence>
<keyword evidence="3" id="KW-1185">Reference proteome</keyword>
<evidence type="ECO:0000313" key="2">
    <source>
        <dbReference type="EMBL" id="AIO02044.1"/>
    </source>
</evidence>
<gene>
    <name evidence="2" type="ORF">LPMP_344220</name>
</gene>
<dbReference type="GeneID" id="22578927"/>
<dbReference type="Proteomes" id="UP000063063">
    <property type="component" value="Chromosome 34"/>
</dbReference>
<dbReference type="GO" id="GO:0005783">
    <property type="term" value="C:endoplasmic reticulum"/>
    <property type="evidence" value="ECO:0007669"/>
    <property type="project" value="TreeGrafter"/>
</dbReference>
<feature type="transmembrane region" description="Helical" evidence="1">
    <location>
        <begin position="1244"/>
        <end position="1264"/>
    </location>
</feature>
<organism evidence="2 3">
    <name type="scientific">Leishmania panamensis</name>
    <dbReference type="NCBI Taxonomy" id="5679"/>
    <lineage>
        <taxon>Eukaryota</taxon>
        <taxon>Discoba</taxon>
        <taxon>Euglenozoa</taxon>
        <taxon>Kinetoplastea</taxon>
        <taxon>Metakinetoplastina</taxon>
        <taxon>Trypanosomatida</taxon>
        <taxon>Trypanosomatidae</taxon>
        <taxon>Leishmaniinae</taxon>
        <taxon>Leishmania</taxon>
        <taxon>Leishmania guyanensis species complex</taxon>
    </lineage>
</organism>
<dbReference type="InterPro" id="IPR029058">
    <property type="entry name" value="AB_hydrolase_fold"/>
</dbReference>
<reference evidence="2 3" key="1">
    <citation type="journal article" date="2015" name="Sci. Rep.">
        <title>The genome of Leishmania panamensis: insights into genomics of the L. (Viannia) subgenus.</title>
        <authorList>
            <person name="Llanes A."/>
            <person name="Restrepo C.M."/>
            <person name="Vecchio G.D."/>
            <person name="Anguizola F.J."/>
            <person name="Lleonart R."/>
        </authorList>
    </citation>
    <scope>NUCLEOTIDE SEQUENCE [LARGE SCALE GENOMIC DNA]</scope>
    <source>
        <strain evidence="2 3">MHOM/PA/94/PSC-1</strain>
    </source>
</reference>
<feature type="transmembrane region" description="Helical" evidence="1">
    <location>
        <begin position="1176"/>
        <end position="1197"/>
    </location>
</feature>
<dbReference type="VEuPathDB" id="TriTrypDB:LPAL13_340049700"/>
<keyword evidence="1" id="KW-1133">Transmembrane helix</keyword>
<dbReference type="GO" id="GO:0006505">
    <property type="term" value="P:GPI anchor metabolic process"/>
    <property type="evidence" value="ECO:0007669"/>
    <property type="project" value="TreeGrafter"/>
</dbReference>
<dbReference type="VEuPathDB" id="TriTrypDB:LPMP_344220"/>
<feature type="transmembrane region" description="Helical" evidence="1">
    <location>
        <begin position="1095"/>
        <end position="1116"/>
    </location>
</feature>